<dbReference type="SUPFAM" id="SSF50129">
    <property type="entry name" value="GroES-like"/>
    <property type="match status" value="1"/>
</dbReference>
<dbReference type="EMBL" id="KV426061">
    <property type="protein sequence ID" value="KZV89888.1"/>
    <property type="molecule type" value="Genomic_DNA"/>
</dbReference>
<gene>
    <name evidence="8" type="ORF">EXIGLDRAFT_838210</name>
</gene>
<dbReference type="InterPro" id="IPR036291">
    <property type="entry name" value="NAD(P)-bd_dom_sf"/>
</dbReference>
<dbReference type="InterPro" id="IPR020843">
    <property type="entry name" value="ER"/>
</dbReference>
<dbReference type="PROSITE" id="PS00059">
    <property type="entry name" value="ADH_ZINC"/>
    <property type="match status" value="1"/>
</dbReference>
<keyword evidence="4 6" id="KW-0862">Zinc</keyword>
<keyword evidence="9" id="KW-1185">Reference proteome</keyword>
<dbReference type="PANTHER" id="PTHR42940">
    <property type="entry name" value="ALCOHOL DEHYDROGENASE 1-RELATED"/>
    <property type="match status" value="1"/>
</dbReference>
<evidence type="ECO:0000256" key="4">
    <source>
        <dbReference type="ARBA" id="ARBA00022833"/>
    </source>
</evidence>
<organism evidence="8 9">
    <name type="scientific">Exidia glandulosa HHB12029</name>
    <dbReference type="NCBI Taxonomy" id="1314781"/>
    <lineage>
        <taxon>Eukaryota</taxon>
        <taxon>Fungi</taxon>
        <taxon>Dikarya</taxon>
        <taxon>Basidiomycota</taxon>
        <taxon>Agaricomycotina</taxon>
        <taxon>Agaricomycetes</taxon>
        <taxon>Auriculariales</taxon>
        <taxon>Exidiaceae</taxon>
        <taxon>Exidia</taxon>
    </lineage>
</organism>
<dbReference type="InParanoid" id="A0A165G2K2"/>
<evidence type="ECO:0000256" key="3">
    <source>
        <dbReference type="ARBA" id="ARBA00022723"/>
    </source>
</evidence>
<evidence type="ECO:0000313" key="9">
    <source>
        <dbReference type="Proteomes" id="UP000077266"/>
    </source>
</evidence>
<dbReference type="OrthoDB" id="1879366at2759"/>
<dbReference type="GO" id="GO:0008270">
    <property type="term" value="F:zinc ion binding"/>
    <property type="evidence" value="ECO:0007669"/>
    <property type="project" value="InterPro"/>
</dbReference>
<evidence type="ECO:0000256" key="2">
    <source>
        <dbReference type="ARBA" id="ARBA00008072"/>
    </source>
</evidence>
<dbReference type="Gene3D" id="3.90.180.10">
    <property type="entry name" value="Medium-chain alcohol dehydrogenases, catalytic domain"/>
    <property type="match status" value="1"/>
</dbReference>
<sequence length="344" mass="35932">MAPTSNPTMVAAMFSPDSPVLQLQQVPKPTPAANEVLLRVRACGVCHSDIALLDGRGLRTSSFVAGHEICGEAVAAGTDVANDVTIGALYSVDLGQTRADDVGRRHALDGTSGLGRDGGYAQYVALPARALVRVPEGVTPSQAAVAADAGVTAYHAVFDVAKVKEGEKVLIVGAGGLGLIAVQLARIAGASQVFVADPRPHTRELSRERGADQTFSPEELDAAIANGLSVDVALDFVSVPSTFQQGYNALLPTAAKSICDARLVLVGVGHGKVEVDLRIAVVIPVRILGNLYGTSENLASVLKLIQEGKVKLELEESPLEKICEVLDDLRAGKIRSRMVIIPPV</sequence>
<dbReference type="InterPro" id="IPR013154">
    <property type="entry name" value="ADH-like_N"/>
</dbReference>
<accession>A0A165G2K2</accession>
<dbReference type="SMART" id="SM00829">
    <property type="entry name" value="PKS_ER"/>
    <property type="match status" value="1"/>
</dbReference>
<comment type="similarity">
    <text evidence="2 6">Belongs to the zinc-containing alcohol dehydrogenase family.</text>
</comment>
<dbReference type="Pfam" id="PF08240">
    <property type="entry name" value="ADH_N"/>
    <property type="match status" value="1"/>
</dbReference>
<dbReference type="Proteomes" id="UP000077266">
    <property type="component" value="Unassembled WGS sequence"/>
</dbReference>
<dbReference type="GO" id="GO:0004022">
    <property type="term" value="F:alcohol dehydrogenase (NAD+) activity"/>
    <property type="evidence" value="ECO:0007669"/>
    <property type="project" value="TreeGrafter"/>
</dbReference>
<evidence type="ECO:0000256" key="1">
    <source>
        <dbReference type="ARBA" id="ARBA00001947"/>
    </source>
</evidence>
<dbReference type="STRING" id="1314781.A0A165G2K2"/>
<keyword evidence="3 6" id="KW-0479">Metal-binding</keyword>
<reference evidence="8 9" key="1">
    <citation type="journal article" date="2016" name="Mol. Biol. Evol.">
        <title>Comparative Genomics of Early-Diverging Mushroom-Forming Fungi Provides Insights into the Origins of Lignocellulose Decay Capabilities.</title>
        <authorList>
            <person name="Nagy L.G."/>
            <person name="Riley R."/>
            <person name="Tritt A."/>
            <person name="Adam C."/>
            <person name="Daum C."/>
            <person name="Floudas D."/>
            <person name="Sun H."/>
            <person name="Yadav J.S."/>
            <person name="Pangilinan J."/>
            <person name="Larsson K.H."/>
            <person name="Matsuura K."/>
            <person name="Barry K."/>
            <person name="Labutti K."/>
            <person name="Kuo R."/>
            <person name="Ohm R.A."/>
            <person name="Bhattacharya S.S."/>
            <person name="Shirouzu T."/>
            <person name="Yoshinaga Y."/>
            <person name="Martin F.M."/>
            <person name="Grigoriev I.V."/>
            <person name="Hibbett D.S."/>
        </authorList>
    </citation>
    <scope>NUCLEOTIDE SEQUENCE [LARGE SCALE GENOMIC DNA]</scope>
    <source>
        <strain evidence="8 9">HHB12029</strain>
    </source>
</reference>
<name>A0A165G2K2_EXIGL</name>
<dbReference type="CDD" id="cd08254">
    <property type="entry name" value="hydroxyacyl_CoA_DH"/>
    <property type="match status" value="1"/>
</dbReference>
<evidence type="ECO:0000313" key="8">
    <source>
        <dbReference type="EMBL" id="KZV89888.1"/>
    </source>
</evidence>
<evidence type="ECO:0000256" key="6">
    <source>
        <dbReference type="RuleBase" id="RU361277"/>
    </source>
</evidence>
<dbReference type="AlphaFoldDB" id="A0A165G2K2"/>
<keyword evidence="5" id="KW-0560">Oxidoreductase</keyword>
<dbReference type="Pfam" id="PF00107">
    <property type="entry name" value="ADH_zinc_N"/>
    <property type="match status" value="1"/>
</dbReference>
<feature type="domain" description="Enoyl reductase (ER)" evidence="7">
    <location>
        <begin position="14"/>
        <end position="340"/>
    </location>
</feature>
<dbReference type="InterPro" id="IPR002328">
    <property type="entry name" value="ADH_Zn_CS"/>
</dbReference>
<dbReference type="SUPFAM" id="SSF51735">
    <property type="entry name" value="NAD(P)-binding Rossmann-fold domains"/>
    <property type="match status" value="1"/>
</dbReference>
<dbReference type="PANTHER" id="PTHR42940:SF8">
    <property type="entry name" value="VACUOLAR PROTEIN SORTING-ASSOCIATED PROTEIN 11"/>
    <property type="match status" value="1"/>
</dbReference>
<comment type="cofactor">
    <cofactor evidence="1 6">
        <name>Zn(2+)</name>
        <dbReference type="ChEBI" id="CHEBI:29105"/>
    </cofactor>
</comment>
<dbReference type="Gene3D" id="3.40.50.720">
    <property type="entry name" value="NAD(P)-binding Rossmann-like Domain"/>
    <property type="match status" value="1"/>
</dbReference>
<proteinExistence type="inferred from homology"/>
<protein>
    <submittedName>
        <fullName evidence="8">GroES-like protein</fullName>
    </submittedName>
</protein>
<evidence type="ECO:0000256" key="5">
    <source>
        <dbReference type="ARBA" id="ARBA00023002"/>
    </source>
</evidence>
<dbReference type="GO" id="GO:0005737">
    <property type="term" value="C:cytoplasm"/>
    <property type="evidence" value="ECO:0007669"/>
    <property type="project" value="TreeGrafter"/>
</dbReference>
<dbReference type="InterPro" id="IPR011032">
    <property type="entry name" value="GroES-like_sf"/>
</dbReference>
<evidence type="ECO:0000259" key="7">
    <source>
        <dbReference type="SMART" id="SM00829"/>
    </source>
</evidence>
<dbReference type="InterPro" id="IPR013149">
    <property type="entry name" value="ADH-like_C"/>
</dbReference>